<accession>A0A059ACD8</accession>
<dbReference type="AlphaFoldDB" id="A0A059ACD8"/>
<protein>
    <submittedName>
        <fullName evidence="1">Uncharacterized protein</fullName>
    </submittedName>
</protein>
<dbReference type="InParanoid" id="A0A059ACD8"/>
<reference evidence="1" key="1">
    <citation type="submission" date="2013-07" db="EMBL/GenBank/DDBJ databases">
        <title>The genome of Eucalyptus grandis.</title>
        <authorList>
            <person name="Schmutz J."/>
            <person name="Hayes R."/>
            <person name="Myburg A."/>
            <person name="Tuskan G."/>
            <person name="Grattapaglia D."/>
            <person name="Rokhsar D.S."/>
        </authorList>
    </citation>
    <scope>NUCLEOTIDE SEQUENCE</scope>
    <source>
        <tissue evidence="1">Leaf extractions</tissue>
    </source>
</reference>
<evidence type="ECO:0000313" key="1">
    <source>
        <dbReference type="EMBL" id="KCW51311.1"/>
    </source>
</evidence>
<proteinExistence type="predicted"/>
<sequence>MSGGRSYRDRLPRVKVGEAWLLRLAHEEEPRFGPRIPWKLSLSSEARNLFVGSYVGAQRSGTTLDPRNTCYMTVRQVQESCCLRLLLEVMWKRSI</sequence>
<gene>
    <name evidence="1" type="ORF">EUGRSUZ_J00868</name>
</gene>
<organism evidence="1">
    <name type="scientific">Eucalyptus grandis</name>
    <name type="common">Flooded gum</name>
    <dbReference type="NCBI Taxonomy" id="71139"/>
    <lineage>
        <taxon>Eukaryota</taxon>
        <taxon>Viridiplantae</taxon>
        <taxon>Streptophyta</taxon>
        <taxon>Embryophyta</taxon>
        <taxon>Tracheophyta</taxon>
        <taxon>Spermatophyta</taxon>
        <taxon>Magnoliopsida</taxon>
        <taxon>eudicotyledons</taxon>
        <taxon>Gunneridae</taxon>
        <taxon>Pentapetalae</taxon>
        <taxon>rosids</taxon>
        <taxon>malvids</taxon>
        <taxon>Myrtales</taxon>
        <taxon>Myrtaceae</taxon>
        <taxon>Myrtoideae</taxon>
        <taxon>Eucalypteae</taxon>
        <taxon>Eucalyptus</taxon>
    </lineage>
</organism>
<name>A0A059ACD8_EUCGR</name>
<dbReference type="EMBL" id="KK198762">
    <property type="protein sequence ID" value="KCW51311.1"/>
    <property type="molecule type" value="Genomic_DNA"/>
</dbReference>
<dbReference type="Gramene" id="KCW51311">
    <property type="protein sequence ID" value="KCW51311"/>
    <property type="gene ID" value="EUGRSUZ_J00868"/>
</dbReference>